<evidence type="ECO:0000256" key="1">
    <source>
        <dbReference type="SAM" id="MobiDB-lite"/>
    </source>
</evidence>
<protein>
    <submittedName>
        <fullName evidence="2">Uncharacterized protein</fullName>
    </submittedName>
</protein>
<sequence length="21" mass="2455">MEMRRCGSRELEEKTVGSEAR</sequence>
<dbReference type="Proteomes" id="UP000634136">
    <property type="component" value="Unassembled WGS sequence"/>
</dbReference>
<keyword evidence="3" id="KW-1185">Reference proteome</keyword>
<evidence type="ECO:0000313" key="2">
    <source>
        <dbReference type="EMBL" id="KAF7823779.1"/>
    </source>
</evidence>
<proteinExistence type="predicted"/>
<feature type="region of interest" description="Disordered" evidence="1">
    <location>
        <begin position="1"/>
        <end position="21"/>
    </location>
</feature>
<gene>
    <name evidence="2" type="ORF">G2W53_021923</name>
</gene>
<evidence type="ECO:0000313" key="3">
    <source>
        <dbReference type="Proteomes" id="UP000634136"/>
    </source>
</evidence>
<name>A0A834TM44_9FABA</name>
<dbReference type="AlphaFoldDB" id="A0A834TM44"/>
<accession>A0A834TM44</accession>
<reference evidence="2" key="1">
    <citation type="submission" date="2020-09" db="EMBL/GenBank/DDBJ databases">
        <title>Genome-Enabled Discovery of Anthraquinone Biosynthesis in Senna tora.</title>
        <authorList>
            <person name="Kang S.-H."/>
            <person name="Pandey R.P."/>
            <person name="Lee C.-M."/>
            <person name="Sim J.-S."/>
            <person name="Jeong J.-T."/>
            <person name="Choi B.-S."/>
            <person name="Jung M."/>
            <person name="Ginzburg D."/>
            <person name="Zhao K."/>
            <person name="Won S.Y."/>
            <person name="Oh T.-J."/>
            <person name="Yu Y."/>
            <person name="Kim N.-H."/>
            <person name="Lee O.R."/>
            <person name="Lee T.-H."/>
            <person name="Bashyal P."/>
            <person name="Kim T.-S."/>
            <person name="Lee W.-H."/>
            <person name="Kawkins C."/>
            <person name="Kim C.-K."/>
            <person name="Kim J.S."/>
            <person name="Ahn B.O."/>
            <person name="Rhee S.Y."/>
            <person name="Sohng J.K."/>
        </authorList>
    </citation>
    <scope>NUCLEOTIDE SEQUENCE</scope>
    <source>
        <tissue evidence="2">Leaf</tissue>
    </source>
</reference>
<organism evidence="2 3">
    <name type="scientific">Senna tora</name>
    <dbReference type="NCBI Taxonomy" id="362788"/>
    <lineage>
        <taxon>Eukaryota</taxon>
        <taxon>Viridiplantae</taxon>
        <taxon>Streptophyta</taxon>
        <taxon>Embryophyta</taxon>
        <taxon>Tracheophyta</taxon>
        <taxon>Spermatophyta</taxon>
        <taxon>Magnoliopsida</taxon>
        <taxon>eudicotyledons</taxon>
        <taxon>Gunneridae</taxon>
        <taxon>Pentapetalae</taxon>
        <taxon>rosids</taxon>
        <taxon>fabids</taxon>
        <taxon>Fabales</taxon>
        <taxon>Fabaceae</taxon>
        <taxon>Caesalpinioideae</taxon>
        <taxon>Cassia clade</taxon>
        <taxon>Senna</taxon>
    </lineage>
</organism>
<comment type="caution">
    <text evidence="2">The sequence shown here is derived from an EMBL/GenBank/DDBJ whole genome shotgun (WGS) entry which is preliminary data.</text>
</comment>
<dbReference type="EMBL" id="JAAIUW010000007">
    <property type="protein sequence ID" value="KAF7823779.1"/>
    <property type="molecule type" value="Genomic_DNA"/>
</dbReference>